<dbReference type="EMBL" id="LGCI01000006">
    <property type="protein sequence ID" value="KOY82089.1"/>
    <property type="molecule type" value="Genomic_DNA"/>
</dbReference>
<dbReference type="InterPro" id="IPR027417">
    <property type="entry name" value="P-loop_NTPase"/>
</dbReference>
<dbReference type="PATRIC" id="fig|33935.3.peg.4022"/>
<dbReference type="GO" id="GO:0016887">
    <property type="term" value="F:ATP hydrolysis activity"/>
    <property type="evidence" value="ECO:0007669"/>
    <property type="project" value="InterPro"/>
</dbReference>
<protein>
    <submittedName>
        <fullName evidence="6">ABC transporter ATP-binding protein</fullName>
    </submittedName>
</protein>
<dbReference type="STRING" id="33935.ADM90_10600"/>
<dbReference type="PANTHER" id="PTHR43335:SF2">
    <property type="entry name" value="ABC TRANSPORTER, ATP-BINDING PROTEIN"/>
    <property type="match status" value="1"/>
</dbReference>
<dbReference type="AlphaFoldDB" id="A0A0M9DJE5"/>
<evidence type="ECO:0000256" key="4">
    <source>
        <dbReference type="ARBA" id="ARBA00022840"/>
    </source>
</evidence>
<keyword evidence="4 6" id="KW-0067">ATP-binding</keyword>
<dbReference type="Gene3D" id="3.40.50.300">
    <property type="entry name" value="P-loop containing nucleotide triphosphate hydrolases"/>
    <property type="match status" value="1"/>
</dbReference>
<accession>A0A0M9DJE5</accession>
<evidence type="ECO:0000256" key="1">
    <source>
        <dbReference type="ARBA" id="ARBA00005417"/>
    </source>
</evidence>
<dbReference type="OrthoDB" id="9804819at2"/>
<feature type="domain" description="ABC transporter" evidence="5">
    <location>
        <begin position="3"/>
        <end position="234"/>
    </location>
</feature>
<dbReference type="Pfam" id="PF00005">
    <property type="entry name" value="ABC_tran"/>
    <property type="match status" value="1"/>
</dbReference>
<evidence type="ECO:0000313" key="7">
    <source>
        <dbReference type="Proteomes" id="UP000037977"/>
    </source>
</evidence>
<comment type="similarity">
    <text evidence="1">Belongs to the ABC transporter superfamily.</text>
</comment>
<sequence length="293" mass="33111">MRMEIENLAKTIKKRNILDDVSLTVEGIYGLIGPNGAGKTTLMKILAGLQTLTAGSIKIDDQHYVHRHASYITANTLIGYLPQDFMIYPEISVYEVLDHIAVLQGIVKKSERQQQIEEALAIVNLSGQQHKKMNELSGGMRRRVGIAQLLMRKPSILLFDEPTAGLDIEERIRFRNLLLELGKQHTIVISSHIVEDIEFLCTKIGILTQGQLRFEGTPEELKQRADGYVYHMDVQAEALSELLMTQDVTQINEEEQHLKVRIFSTEALDQPRVIPRLMEGYLAIVRGVDNNGK</sequence>
<keyword evidence="7" id="KW-1185">Reference proteome</keyword>
<gene>
    <name evidence="6" type="ORF">ADM90_10600</name>
</gene>
<keyword evidence="3" id="KW-0547">Nucleotide-binding</keyword>
<evidence type="ECO:0000256" key="3">
    <source>
        <dbReference type="ARBA" id="ARBA00022741"/>
    </source>
</evidence>
<dbReference type="PANTHER" id="PTHR43335">
    <property type="entry name" value="ABC TRANSPORTER, ATP-BINDING PROTEIN"/>
    <property type="match status" value="1"/>
</dbReference>
<dbReference type="InterPro" id="IPR017871">
    <property type="entry name" value="ABC_transporter-like_CS"/>
</dbReference>
<proteinExistence type="inferred from homology"/>
<reference evidence="6 7" key="1">
    <citation type="submission" date="2015-07" db="EMBL/GenBank/DDBJ databases">
        <title>Genome sequencing project for genomic taxonomy and phylogenomics of Bacillus-like bacteria.</title>
        <authorList>
            <person name="Liu B."/>
            <person name="Wang J."/>
            <person name="Zhu Y."/>
            <person name="Liu G."/>
            <person name="Chen Q."/>
            <person name="Chen Z."/>
            <person name="Che J."/>
            <person name="Ge C."/>
            <person name="Shi H."/>
            <person name="Pan Z."/>
            <person name="Liu X."/>
        </authorList>
    </citation>
    <scope>NUCLEOTIDE SEQUENCE [LARGE SCALE GENOMIC DNA]</scope>
    <source>
        <strain evidence="6 7">DSM 54</strain>
    </source>
</reference>
<organism evidence="6 7">
    <name type="scientific">Lysinibacillus macroides</name>
    <dbReference type="NCBI Taxonomy" id="33935"/>
    <lineage>
        <taxon>Bacteria</taxon>
        <taxon>Bacillati</taxon>
        <taxon>Bacillota</taxon>
        <taxon>Bacilli</taxon>
        <taxon>Bacillales</taxon>
        <taxon>Bacillaceae</taxon>
        <taxon>Lysinibacillus</taxon>
    </lineage>
</organism>
<dbReference type="GO" id="GO:0005524">
    <property type="term" value="F:ATP binding"/>
    <property type="evidence" value="ECO:0007669"/>
    <property type="project" value="UniProtKB-KW"/>
</dbReference>
<evidence type="ECO:0000313" key="6">
    <source>
        <dbReference type="EMBL" id="KOY82089.1"/>
    </source>
</evidence>
<dbReference type="PROSITE" id="PS00211">
    <property type="entry name" value="ABC_TRANSPORTER_1"/>
    <property type="match status" value="1"/>
</dbReference>
<evidence type="ECO:0000259" key="5">
    <source>
        <dbReference type="PROSITE" id="PS50893"/>
    </source>
</evidence>
<dbReference type="InterPro" id="IPR003593">
    <property type="entry name" value="AAA+_ATPase"/>
</dbReference>
<name>A0A0M9DJE5_9BACI</name>
<dbReference type="SMART" id="SM00382">
    <property type="entry name" value="AAA"/>
    <property type="match status" value="1"/>
</dbReference>
<dbReference type="Proteomes" id="UP000037977">
    <property type="component" value="Unassembled WGS sequence"/>
</dbReference>
<dbReference type="SUPFAM" id="SSF52540">
    <property type="entry name" value="P-loop containing nucleoside triphosphate hydrolases"/>
    <property type="match status" value="1"/>
</dbReference>
<keyword evidence="2" id="KW-0813">Transport</keyword>
<evidence type="ECO:0000256" key="2">
    <source>
        <dbReference type="ARBA" id="ARBA00022448"/>
    </source>
</evidence>
<dbReference type="PROSITE" id="PS50893">
    <property type="entry name" value="ABC_TRANSPORTER_2"/>
    <property type="match status" value="1"/>
</dbReference>
<dbReference type="InterPro" id="IPR003439">
    <property type="entry name" value="ABC_transporter-like_ATP-bd"/>
</dbReference>
<comment type="caution">
    <text evidence="6">The sequence shown here is derived from an EMBL/GenBank/DDBJ whole genome shotgun (WGS) entry which is preliminary data.</text>
</comment>
<dbReference type="RefSeq" id="WP_053994993.1">
    <property type="nucleotide sequence ID" value="NZ_CP065643.1"/>
</dbReference>